<dbReference type="eggNOG" id="ENOG5031Q1V">
    <property type="taxonomic scope" value="Bacteria"/>
</dbReference>
<dbReference type="EMBL" id="CP003944">
    <property type="protein sequence ID" value="AFZ51189.1"/>
    <property type="molecule type" value="Genomic_DNA"/>
</dbReference>
<dbReference type="Proteomes" id="UP000010482">
    <property type="component" value="Chromosome"/>
</dbReference>
<keyword evidence="2" id="KW-1185">Reference proteome</keyword>
<gene>
    <name evidence="1" type="ORF">Dacsa_2602</name>
</gene>
<organism evidence="1 2">
    <name type="scientific">Dactylococcopsis salina (strain PCC 8305)</name>
    <name type="common">Myxobactron salinum</name>
    <dbReference type="NCBI Taxonomy" id="13035"/>
    <lineage>
        <taxon>Bacteria</taxon>
        <taxon>Bacillati</taxon>
        <taxon>Cyanobacteriota</taxon>
        <taxon>Cyanophyceae</taxon>
        <taxon>Nodosilineales</taxon>
        <taxon>Cymatolegaceae</taxon>
        <taxon>Dactylococcopsis</taxon>
    </lineage>
</organism>
<protein>
    <submittedName>
        <fullName evidence="1">Uncharacterized protein</fullName>
    </submittedName>
</protein>
<proteinExistence type="predicted"/>
<dbReference type="HOGENOM" id="CLU_1738627_0_0_3"/>
<dbReference type="OrthoDB" id="511447at2"/>
<dbReference type="STRING" id="13035.Dacsa_2602"/>
<dbReference type="RefSeq" id="WP_015230179.1">
    <property type="nucleotide sequence ID" value="NC_019780.1"/>
</dbReference>
<dbReference type="AlphaFoldDB" id="K9YWC6"/>
<reference evidence="1" key="1">
    <citation type="submission" date="2012-04" db="EMBL/GenBank/DDBJ databases">
        <title>Finished genome of Dactylococcopsis salina PCC 8305.</title>
        <authorList>
            <consortium name="US DOE Joint Genome Institute"/>
            <person name="Gugger M."/>
            <person name="Coursin T."/>
            <person name="Rippka R."/>
            <person name="Tandeau De Marsac N."/>
            <person name="Huntemann M."/>
            <person name="Wei C.-L."/>
            <person name="Han J."/>
            <person name="Detter J.C."/>
            <person name="Han C."/>
            <person name="Tapia R."/>
            <person name="Daligault H."/>
            <person name="Chen A."/>
            <person name="Krypides N."/>
            <person name="Mavromatis K."/>
            <person name="Markowitz V."/>
            <person name="Szeto E."/>
            <person name="Ivanova N."/>
            <person name="Ovchinnikova G."/>
            <person name="Pagani I."/>
            <person name="Pati A."/>
            <person name="Goodwin L."/>
            <person name="Peters L."/>
            <person name="Pitluck S."/>
            <person name="Woyke T."/>
            <person name="Kerfeld C."/>
        </authorList>
    </citation>
    <scope>NUCLEOTIDE SEQUENCE [LARGE SCALE GENOMIC DNA]</scope>
    <source>
        <strain evidence="1">PCC 8305</strain>
    </source>
</reference>
<evidence type="ECO:0000313" key="1">
    <source>
        <dbReference type="EMBL" id="AFZ51189.1"/>
    </source>
</evidence>
<dbReference type="KEGG" id="dsl:Dacsa_2602"/>
<dbReference type="PATRIC" id="fig|13035.3.peg.2966"/>
<name>K9YWC6_DACS8</name>
<sequence length="152" mass="17506">MSNQKPFSQLLAPCIIDNGIIVNKEDMYRLLNDLGHVRYFHYLDGECSGEGEGYIVEVFDDVSQATLIANQTIYVNLFSFDYLQLQTTPQGETYFDLIHEQRTLRLSPLTNPLNYHEANSNLDQATLEAMVTDVLSARHDVQLDEEDDEYFF</sequence>
<evidence type="ECO:0000313" key="2">
    <source>
        <dbReference type="Proteomes" id="UP000010482"/>
    </source>
</evidence>
<accession>K9YWC6</accession>